<reference evidence="2 3" key="1">
    <citation type="submission" date="2020-10" db="EMBL/GenBank/DDBJ databases">
        <authorList>
            <person name="Castelo-Branco R."/>
            <person name="Eusebio N."/>
            <person name="Adriana R."/>
            <person name="Vieira A."/>
            <person name="Brugerolle De Fraissinette N."/>
            <person name="Rezende De Castro R."/>
            <person name="Schneider M.P."/>
            <person name="Vasconcelos V."/>
            <person name="Leao P.N."/>
        </authorList>
    </citation>
    <scope>NUCLEOTIDE SEQUENCE [LARGE SCALE GENOMIC DNA]</scope>
    <source>
        <strain evidence="2 3">LEGE 03274</strain>
    </source>
</reference>
<protein>
    <recommendedName>
        <fullName evidence="1">UPF0284 protein IQ215_04845</fullName>
    </recommendedName>
</protein>
<dbReference type="PANTHER" id="PTHR38811">
    <property type="match status" value="1"/>
</dbReference>
<organism evidence="2 3">
    <name type="scientific">Cyanobacterium stanieri LEGE 03274</name>
    <dbReference type="NCBI Taxonomy" id="1828756"/>
    <lineage>
        <taxon>Bacteria</taxon>
        <taxon>Bacillati</taxon>
        <taxon>Cyanobacteriota</taxon>
        <taxon>Cyanophyceae</taxon>
        <taxon>Oscillatoriophycideae</taxon>
        <taxon>Chroococcales</taxon>
        <taxon>Geminocystaceae</taxon>
        <taxon>Cyanobacterium</taxon>
    </lineage>
</organism>
<evidence type="ECO:0000256" key="1">
    <source>
        <dbReference type="HAMAP-Rule" id="MF_01086"/>
    </source>
</evidence>
<dbReference type="SUPFAM" id="SSF52733">
    <property type="entry name" value="Nicotinate mononucleotide:5,6-dimethylbenzimidazole phosphoribosyltransferase (CobT)"/>
    <property type="match status" value="1"/>
</dbReference>
<keyword evidence="3" id="KW-1185">Reference proteome</keyword>
<comment type="caution">
    <text evidence="2">The sequence shown here is derived from an EMBL/GenBank/DDBJ whole genome shotgun (WGS) entry which is preliminary data.</text>
</comment>
<dbReference type="NCBIfam" id="NF003373">
    <property type="entry name" value="PRK04447.1-6"/>
    <property type="match status" value="1"/>
</dbReference>
<dbReference type="HAMAP" id="MF_01086">
    <property type="entry name" value="UPF0284"/>
    <property type="match status" value="1"/>
</dbReference>
<dbReference type="EMBL" id="JADEWC010000007">
    <property type="protein sequence ID" value="MBE9222020.1"/>
    <property type="molecule type" value="Genomic_DNA"/>
</dbReference>
<evidence type="ECO:0000313" key="3">
    <source>
        <dbReference type="Proteomes" id="UP000654604"/>
    </source>
</evidence>
<comment type="similarity">
    <text evidence="1">Belongs to the UPF0284 family.</text>
</comment>
<dbReference type="PANTHER" id="PTHR38811:SF1">
    <property type="entry name" value="UPF0284 PROTEIN SLL1500"/>
    <property type="match status" value="1"/>
</dbReference>
<proteinExistence type="inferred from homology"/>
<evidence type="ECO:0000313" key="2">
    <source>
        <dbReference type="EMBL" id="MBE9222020.1"/>
    </source>
</evidence>
<dbReference type="InterPro" id="IPR002805">
    <property type="entry name" value="Nict_dMeBzImd_PRibTrfase_arc"/>
</dbReference>
<dbReference type="Gene3D" id="3.40.50.10210">
    <property type="match status" value="1"/>
</dbReference>
<dbReference type="Proteomes" id="UP000654604">
    <property type="component" value="Unassembled WGS sequence"/>
</dbReference>
<dbReference type="NCBIfam" id="TIGR00303">
    <property type="entry name" value="nicotinate mononucleotide-dependent phosphoribosyltransferase CobT"/>
    <property type="match status" value="1"/>
</dbReference>
<dbReference type="InterPro" id="IPR036087">
    <property type="entry name" value="Nict_dMeBzImd_PRibTrfase_sf"/>
</dbReference>
<gene>
    <name evidence="2" type="ORF">IQ215_04845</name>
</gene>
<accession>A0ABR9V2B8</accession>
<dbReference type="RefSeq" id="WP_193800182.1">
    <property type="nucleotide sequence ID" value="NZ_JADEWC010000007.1"/>
</dbReference>
<name>A0ABR9V2B8_9CHRO</name>
<sequence>MTFPEAIKIYNNYERGIKWLNRYAGCRPIFTCTLGFTETALLEGISAAGVTPESRRYTALADAEFLVNGVRPNPVFPLPPLTVGVSPTVITRAVVEMFDLPVYVFNAGLVANPSVHTINLEGKAARCVTTGKALPLGVVMDLYTKGLQWGETLANQAGDNYLILSECVVAGTTTALAVLTALGMDAQGMINSSHPVCNHGQKWQVVQKGLKNAHFSGSSTLFDIVAGVGDPMQIFVAGVASSASKRVGVMLAGGTQMLAVYALIRAIKGGFYPATDLDNIVVGTTRWVAEDDTGDTVSLAKMVGDVPLCATDLNFTNSRYPSLQCYERGFVKEGVGAGGSAIASHLLNITPKQLMMAIERILSTFPHTTISQ</sequence>